<proteinExistence type="predicted"/>
<reference evidence="2" key="1">
    <citation type="submission" date="2022-11" db="EMBL/GenBank/DDBJ databases">
        <title>Chromosomal genome sequence assembly and mating type (MAT) locus characterization of the leprose asexual lichenized fungus Lepraria neglecta (Nyl.) Erichsen.</title>
        <authorList>
            <person name="Allen J.L."/>
            <person name="Pfeffer B."/>
        </authorList>
    </citation>
    <scope>NUCLEOTIDE SEQUENCE</scope>
    <source>
        <strain evidence="2">Allen 5258</strain>
    </source>
</reference>
<dbReference type="AlphaFoldDB" id="A0AAD9ZCJ3"/>
<comment type="caution">
    <text evidence="2">The sequence shown here is derived from an EMBL/GenBank/DDBJ whole genome shotgun (WGS) entry which is preliminary data.</text>
</comment>
<name>A0AAD9ZCJ3_9LECA</name>
<keyword evidence="3" id="KW-1185">Reference proteome</keyword>
<evidence type="ECO:0000256" key="1">
    <source>
        <dbReference type="SAM" id="MobiDB-lite"/>
    </source>
</evidence>
<accession>A0AAD9ZCJ3</accession>
<protein>
    <submittedName>
        <fullName evidence="2">Uncharacterized protein</fullName>
    </submittedName>
</protein>
<evidence type="ECO:0000313" key="3">
    <source>
        <dbReference type="Proteomes" id="UP001276659"/>
    </source>
</evidence>
<dbReference type="Proteomes" id="UP001276659">
    <property type="component" value="Unassembled WGS sequence"/>
</dbReference>
<gene>
    <name evidence="2" type="ORF">OEA41_007305</name>
</gene>
<evidence type="ECO:0000313" key="2">
    <source>
        <dbReference type="EMBL" id="KAK3175983.1"/>
    </source>
</evidence>
<feature type="region of interest" description="Disordered" evidence="1">
    <location>
        <begin position="59"/>
        <end position="80"/>
    </location>
</feature>
<sequence>METSSLGSLKNLKRIAPNESVTIKVTNIVKDRSLKGRFRDTSYPSNCVPFYLYGAPNDLKHRPHPRPGAKHPTTSNNVNLSLDKTPSPAALAKGAVLLVHGISEAAMQPFHVGPGEEHRVTVYEDAKDAGTLGQGIVDVDEKKLIGKGKLTLGEAKYVDSVQMNKDPFGLKEGDEKFKAWKKIFDQIGKELE</sequence>
<organism evidence="2 3">
    <name type="scientific">Lepraria neglecta</name>
    <dbReference type="NCBI Taxonomy" id="209136"/>
    <lineage>
        <taxon>Eukaryota</taxon>
        <taxon>Fungi</taxon>
        <taxon>Dikarya</taxon>
        <taxon>Ascomycota</taxon>
        <taxon>Pezizomycotina</taxon>
        <taxon>Lecanoromycetes</taxon>
        <taxon>OSLEUM clade</taxon>
        <taxon>Lecanoromycetidae</taxon>
        <taxon>Lecanorales</taxon>
        <taxon>Lecanorineae</taxon>
        <taxon>Stereocaulaceae</taxon>
        <taxon>Lepraria</taxon>
    </lineage>
</organism>
<dbReference type="EMBL" id="JASNWA010000004">
    <property type="protein sequence ID" value="KAK3175983.1"/>
    <property type="molecule type" value="Genomic_DNA"/>
</dbReference>